<sequence>MKKYFFISTLLLTGLLSYAQNKHIIEADNLSESQLTTIDKMASKDGWVLIKYKGENYIRNFSNSDYILSLSVHCSDTSKKPGYLIEYSDRYGDGEMGGLDFSSATSQYHAKVVFYLDGKSYENPFASGKNKNMKPFFENLKKAKKLRIDFFDAEFNPETAKEELKINRSIEFKTANAELLDQAVNCS</sequence>
<gene>
    <name evidence="2" type="ORF">QW060_05795</name>
</gene>
<dbReference type="RefSeq" id="WP_290362704.1">
    <property type="nucleotide sequence ID" value="NZ_JAUFQU010000001.1"/>
</dbReference>
<name>A0ABT8CTW2_9FLAO</name>
<accession>A0ABT8CTW2</accession>
<evidence type="ECO:0000313" key="3">
    <source>
        <dbReference type="Proteomes" id="UP001242368"/>
    </source>
</evidence>
<dbReference type="EMBL" id="JAUFQU010000001">
    <property type="protein sequence ID" value="MDN3706642.1"/>
    <property type="molecule type" value="Genomic_DNA"/>
</dbReference>
<feature type="signal peptide" evidence="1">
    <location>
        <begin position="1"/>
        <end position="19"/>
    </location>
</feature>
<feature type="chain" id="PRO_5047413602" evidence="1">
    <location>
        <begin position="20"/>
        <end position="187"/>
    </location>
</feature>
<evidence type="ECO:0000256" key="1">
    <source>
        <dbReference type="SAM" id="SignalP"/>
    </source>
</evidence>
<proteinExistence type="predicted"/>
<protein>
    <submittedName>
        <fullName evidence="2">Uncharacterized protein</fullName>
    </submittedName>
</protein>
<keyword evidence="3" id="KW-1185">Reference proteome</keyword>
<reference evidence="3" key="1">
    <citation type="journal article" date="2019" name="Int. J. Syst. Evol. Microbiol.">
        <title>The Global Catalogue of Microorganisms (GCM) 10K type strain sequencing project: providing services to taxonomists for standard genome sequencing and annotation.</title>
        <authorList>
            <consortium name="The Broad Institute Genomics Platform"/>
            <consortium name="The Broad Institute Genome Sequencing Center for Infectious Disease"/>
            <person name="Wu L."/>
            <person name="Ma J."/>
        </authorList>
    </citation>
    <scope>NUCLEOTIDE SEQUENCE [LARGE SCALE GENOMIC DNA]</scope>
    <source>
        <strain evidence="3">CECT 7184</strain>
    </source>
</reference>
<organism evidence="2 3">
    <name type="scientific">Paenimyroides ceti</name>
    <dbReference type="NCBI Taxonomy" id="395087"/>
    <lineage>
        <taxon>Bacteria</taxon>
        <taxon>Pseudomonadati</taxon>
        <taxon>Bacteroidota</taxon>
        <taxon>Flavobacteriia</taxon>
        <taxon>Flavobacteriales</taxon>
        <taxon>Flavobacteriaceae</taxon>
        <taxon>Paenimyroides</taxon>
    </lineage>
</organism>
<keyword evidence="1" id="KW-0732">Signal</keyword>
<evidence type="ECO:0000313" key="2">
    <source>
        <dbReference type="EMBL" id="MDN3706642.1"/>
    </source>
</evidence>
<comment type="caution">
    <text evidence="2">The sequence shown here is derived from an EMBL/GenBank/DDBJ whole genome shotgun (WGS) entry which is preliminary data.</text>
</comment>
<dbReference type="Proteomes" id="UP001242368">
    <property type="component" value="Unassembled WGS sequence"/>
</dbReference>